<dbReference type="PROSITE" id="PS51470">
    <property type="entry name" value="FG_GAP"/>
    <property type="match status" value="2"/>
</dbReference>
<reference evidence="6 7" key="1">
    <citation type="submission" date="2024-08" db="EMBL/GenBank/DDBJ databases">
        <title>Genome sequence of Streptomyces aureus CACIA-1.46HGO.</title>
        <authorList>
            <person name="Evangelista-Martinez Z."/>
        </authorList>
    </citation>
    <scope>NUCLEOTIDE SEQUENCE [LARGE SCALE GENOMIC DNA]</scope>
    <source>
        <strain evidence="6 7">CACIA-1.46HGO</strain>
    </source>
</reference>
<feature type="chain" id="PRO_5045572076" evidence="5">
    <location>
        <begin position="42"/>
        <end position="502"/>
    </location>
</feature>
<proteinExistence type="predicted"/>
<dbReference type="PANTHER" id="PTHR23221">
    <property type="entry name" value="GLYCOSYLPHOSPHATIDYLINOSITOL PHOSPHOLIPASE D"/>
    <property type="match status" value="1"/>
</dbReference>
<evidence type="ECO:0000256" key="1">
    <source>
        <dbReference type="ARBA" id="ARBA00022729"/>
    </source>
</evidence>
<evidence type="ECO:0000313" key="6">
    <source>
        <dbReference type="EMBL" id="MFA3837197.1"/>
    </source>
</evidence>
<dbReference type="PRINTS" id="PR01185">
    <property type="entry name" value="INTEGRINA"/>
</dbReference>
<sequence>MPKHKRTPAVRPGRGRIAAATAAAAALTGGLVSLSAGTASATPGASATQPHEADFNLDGYPDVAVSSPEASVGGHAKAGQITVFYGSANGISAAKRATLTQSSTGVPGTAESGDLFGYVTSPGDFNRDGFTDLAVGTPYEDMPGDTDGGTVTILWGSSAGLKGGTTIADPAPSSHDRFGFDVAAGDFDGDGKTDLVTADSSKSVRVFKSGIAKSGTVGSVTAVTTPVRATSPYHLRKLTAGDVNADGKDDLVVSGNNATSDGDYLANYYLPGTASGPSATATALPGGVISDIGDINGDGFGDVVTGLTSDASNSEEQPGTSVGGDIHVTYGSATGPDGGTTVISQDTAGVPGTGEASDLFGWEVSVGDINGDGLSDIAVGTLAEDGAASGSGDSGAVTVLYGSASGVTGTGAQTFTQDTAGVPGTSEYKDAFGTDVLLSDFNADGRSDLTIGAGGENEGNGAVTVLKSSGGRITTTGAVSLSPSAVGVSTSGTPQFGSVFGG</sequence>
<dbReference type="SUPFAM" id="SSF69318">
    <property type="entry name" value="Integrin alpha N-terminal domain"/>
    <property type="match status" value="2"/>
</dbReference>
<dbReference type="Pfam" id="PF01839">
    <property type="entry name" value="FG-GAP"/>
    <property type="match status" value="4"/>
</dbReference>
<evidence type="ECO:0000256" key="5">
    <source>
        <dbReference type="SAM" id="SignalP"/>
    </source>
</evidence>
<keyword evidence="4" id="KW-0325">Glycoprotein</keyword>
<dbReference type="InterPro" id="IPR013519">
    <property type="entry name" value="Int_alpha_beta-p"/>
</dbReference>
<evidence type="ECO:0000256" key="4">
    <source>
        <dbReference type="ARBA" id="ARBA00023180"/>
    </source>
</evidence>
<name>A0ABV4SH24_9ACTN</name>
<dbReference type="Pfam" id="PF13517">
    <property type="entry name" value="FG-GAP_3"/>
    <property type="match status" value="1"/>
</dbReference>
<dbReference type="RefSeq" id="WP_372562695.1">
    <property type="nucleotide sequence ID" value="NZ_JBGOSP010000006.1"/>
</dbReference>
<evidence type="ECO:0000256" key="2">
    <source>
        <dbReference type="ARBA" id="ARBA00022737"/>
    </source>
</evidence>
<dbReference type="InterPro" id="IPR000413">
    <property type="entry name" value="Integrin_alpha"/>
</dbReference>
<keyword evidence="7" id="KW-1185">Reference proteome</keyword>
<organism evidence="6 7">
    <name type="scientific">Streptomyces aureus</name>
    <dbReference type="NCBI Taxonomy" id="193461"/>
    <lineage>
        <taxon>Bacteria</taxon>
        <taxon>Bacillati</taxon>
        <taxon>Actinomycetota</taxon>
        <taxon>Actinomycetes</taxon>
        <taxon>Kitasatosporales</taxon>
        <taxon>Streptomycetaceae</taxon>
        <taxon>Streptomyces</taxon>
    </lineage>
</organism>
<feature type="signal peptide" evidence="5">
    <location>
        <begin position="1"/>
        <end position="41"/>
    </location>
</feature>
<dbReference type="Proteomes" id="UP001571476">
    <property type="component" value="Unassembled WGS sequence"/>
</dbReference>
<dbReference type="Gene3D" id="2.130.10.130">
    <property type="entry name" value="Integrin alpha, N-terminal"/>
    <property type="match status" value="3"/>
</dbReference>
<comment type="caution">
    <text evidence="6">The sequence shown here is derived from an EMBL/GenBank/DDBJ whole genome shotgun (WGS) entry which is preliminary data.</text>
</comment>
<keyword evidence="1 5" id="KW-0732">Signal</keyword>
<gene>
    <name evidence="6" type="ORF">ACEG43_13580</name>
</gene>
<dbReference type="PANTHER" id="PTHR23221:SF7">
    <property type="entry name" value="PHOSPHATIDYLINOSITOL-GLYCAN-SPECIFIC PHOSPHOLIPASE D"/>
    <property type="match status" value="1"/>
</dbReference>
<dbReference type="InterPro" id="IPR013517">
    <property type="entry name" value="FG-GAP"/>
</dbReference>
<evidence type="ECO:0000256" key="3">
    <source>
        <dbReference type="ARBA" id="ARBA00022801"/>
    </source>
</evidence>
<keyword evidence="2" id="KW-0677">Repeat</keyword>
<evidence type="ECO:0000313" key="7">
    <source>
        <dbReference type="Proteomes" id="UP001571476"/>
    </source>
</evidence>
<accession>A0ABV4SH24</accession>
<protein>
    <submittedName>
        <fullName evidence="6">FG-GAP and VCBS repeat-containing protein</fullName>
    </submittedName>
</protein>
<dbReference type="SMART" id="SM00191">
    <property type="entry name" value="Int_alpha"/>
    <property type="match status" value="6"/>
</dbReference>
<dbReference type="InterPro" id="IPR028994">
    <property type="entry name" value="Integrin_alpha_N"/>
</dbReference>
<keyword evidence="3" id="KW-0378">Hydrolase</keyword>
<dbReference type="EMBL" id="JBGOSP010000006">
    <property type="protein sequence ID" value="MFA3837197.1"/>
    <property type="molecule type" value="Genomic_DNA"/>
</dbReference>